<dbReference type="AlphaFoldDB" id="A0AAD9UJX7"/>
<protein>
    <submittedName>
        <fullName evidence="1">Uncharacterized protein</fullName>
    </submittedName>
</protein>
<sequence>MLDDTSYKLKYQCASPVRLVATEHDDTPVTAKDTVTRCTRLRRMSGLQPFKVDHKITNRLFMVNNIIKC</sequence>
<name>A0AAD9UJX7_RIDPI</name>
<organism evidence="1 2">
    <name type="scientific">Ridgeia piscesae</name>
    <name type="common">Tubeworm</name>
    <dbReference type="NCBI Taxonomy" id="27915"/>
    <lineage>
        <taxon>Eukaryota</taxon>
        <taxon>Metazoa</taxon>
        <taxon>Spiralia</taxon>
        <taxon>Lophotrochozoa</taxon>
        <taxon>Annelida</taxon>
        <taxon>Polychaeta</taxon>
        <taxon>Sedentaria</taxon>
        <taxon>Canalipalpata</taxon>
        <taxon>Sabellida</taxon>
        <taxon>Siboglinidae</taxon>
        <taxon>Ridgeia</taxon>
    </lineage>
</organism>
<comment type="caution">
    <text evidence="1">The sequence shown here is derived from an EMBL/GenBank/DDBJ whole genome shotgun (WGS) entry which is preliminary data.</text>
</comment>
<gene>
    <name evidence="1" type="ORF">NP493_34g02009</name>
</gene>
<dbReference type="EMBL" id="JAODUO010000034">
    <property type="protein sequence ID" value="KAK2192308.1"/>
    <property type="molecule type" value="Genomic_DNA"/>
</dbReference>
<evidence type="ECO:0000313" key="1">
    <source>
        <dbReference type="EMBL" id="KAK2192308.1"/>
    </source>
</evidence>
<proteinExistence type="predicted"/>
<accession>A0AAD9UJX7</accession>
<keyword evidence="2" id="KW-1185">Reference proteome</keyword>
<reference evidence="1" key="1">
    <citation type="journal article" date="2023" name="Mol. Biol. Evol.">
        <title>Third-Generation Sequencing Reveals the Adaptive Role of the Epigenome in Three Deep-Sea Polychaetes.</title>
        <authorList>
            <person name="Perez M."/>
            <person name="Aroh O."/>
            <person name="Sun Y."/>
            <person name="Lan Y."/>
            <person name="Juniper S.K."/>
            <person name="Young C.R."/>
            <person name="Angers B."/>
            <person name="Qian P.Y."/>
        </authorList>
    </citation>
    <scope>NUCLEOTIDE SEQUENCE</scope>
    <source>
        <strain evidence="1">R07B-5</strain>
    </source>
</reference>
<dbReference type="Proteomes" id="UP001209878">
    <property type="component" value="Unassembled WGS sequence"/>
</dbReference>
<evidence type="ECO:0000313" key="2">
    <source>
        <dbReference type="Proteomes" id="UP001209878"/>
    </source>
</evidence>